<dbReference type="Proteomes" id="UP000215043">
    <property type="component" value="Chromosome"/>
</dbReference>
<dbReference type="OrthoDB" id="3369278at2"/>
<name>A0A223RUJ6_9ACTN</name>
<reference evidence="2 3" key="1">
    <citation type="submission" date="2017-08" db="EMBL/GenBank/DDBJ databases">
        <title>The complete genome sequence of moderately halophilic actinomycete Actinopolyspora erythraea YIM 90600, the producer of novel erythromycin, novel actinopolysporins A-C and tubercidin.</title>
        <authorList>
            <person name="Yin M."/>
            <person name="Tang S."/>
        </authorList>
    </citation>
    <scope>NUCLEOTIDE SEQUENCE [LARGE SCALE GENOMIC DNA]</scope>
    <source>
        <strain evidence="2 3">YIM 90600</strain>
    </source>
</reference>
<evidence type="ECO:0000313" key="3">
    <source>
        <dbReference type="Proteomes" id="UP000215043"/>
    </source>
</evidence>
<dbReference type="AlphaFoldDB" id="A0A223RUJ6"/>
<feature type="region of interest" description="Disordered" evidence="1">
    <location>
        <begin position="84"/>
        <end position="105"/>
    </location>
</feature>
<protein>
    <submittedName>
        <fullName evidence="2">Uncharacterized protein</fullName>
    </submittedName>
</protein>
<evidence type="ECO:0000256" key="1">
    <source>
        <dbReference type="SAM" id="MobiDB-lite"/>
    </source>
</evidence>
<organism evidence="2 3">
    <name type="scientific">Actinopolyspora erythraea</name>
    <dbReference type="NCBI Taxonomy" id="414996"/>
    <lineage>
        <taxon>Bacteria</taxon>
        <taxon>Bacillati</taxon>
        <taxon>Actinomycetota</taxon>
        <taxon>Actinomycetes</taxon>
        <taxon>Actinopolysporales</taxon>
        <taxon>Actinopolysporaceae</taxon>
        <taxon>Actinopolyspora</taxon>
    </lineage>
</organism>
<evidence type="ECO:0000313" key="2">
    <source>
        <dbReference type="EMBL" id="ASU79524.1"/>
    </source>
</evidence>
<gene>
    <name evidence="2" type="ORF">CDG81_15980</name>
</gene>
<proteinExistence type="predicted"/>
<accession>A0A223RUJ6</accession>
<sequence>MARLLWRDLEQRPEPLERWSCLLGGVQSYPWEKDRISIFLVYPRRPSVSEPWLRFEIVWSVAETDPVTQAAEFLERLRAADPREPGEICGGSPDNARQLGYTWPR</sequence>
<dbReference type="EMBL" id="CP022752">
    <property type="protein sequence ID" value="ASU79524.1"/>
    <property type="molecule type" value="Genomic_DNA"/>
</dbReference>
<dbReference type="KEGG" id="aey:CDG81_15980"/>
<dbReference type="RefSeq" id="WP_052428234.1">
    <property type="nucleotide sequence ID" value="NZ_CP022752.1"/>
</dbReference>